<gene>
    <name evidence="3" type="ORF">C7999DRAFT_29913</name>
</gene>
<protein>
    <submittedName>
        <fullName evidence="3">Uncharacterized protein</fullName>
    </submittedName>
</protein>
<feature type="region of interest" description="Disordered" evidence="1">
    <location>
        <begin position="402"/>
        <end position="422"/>
    </location>
</feature>
<name>A0AAN7HH44_9PEZI</name>
<evidence type="ECO:0000313" key="3">
    <source>
        <dbReference type="EMBL" id="KAK4249661.1"/>
    </source>
</evidence>
<sequence>MATAKRTTVTLRNSRRRQTLPILLLALPTLPTPAAGIASANCEASFLFPTPGLTFSHLDTITVTYRSDIPNPTLSCWCGASGRATQKISNNNASPFNGSVPVTLTVLSDDPCWFELRSQSGDCRHASETFLLSPGQPTVNEDDGASINGATHRSTIPFHHPLRLLSTTLPLAARAAAAVDTPRKRRTGQEDSFSIGAKAALGVGIALICIAIGAMAAFLYFRRRRRTPDAEATGGMLGRGRKGAEKKRAGASSEASGQSDEPLCPVQPVFDGFPGSMGYEDVRSLHSTSQSHSTLSHSPQSPTRSQTGGFWTHERSIEREELTAARLKSQLQPSAPTVVSYGPNPVTPTLTPRVTPRVTPRLNVPSITTPVSPNNLEQIPGHVPMMPLPSSDYTDYTNYSIPPPAPLPMPTPEPKPSPPRPQAAAPIVVSYGPNRVTPTPLVVSPTVPPDESIVNRRFQEAANASSAASQHERQFSWEADSPLLGLSSMGPLPPYATTEDFEAMEKGAVRKLAEPQAEAELPPTKDGFYHYASDTVEYELPGAAPQHGPQLPFRPYHQQHQQQQHGHGHGGPHGGREFDEQKFLLEDVEILRAKAKAKAKESAAVANGNGSGSASRREDEGGGGRRGGMEEFDLGDGMGLR</sequence>
<comment type="caution">
    <text evidence="3">The sequence shown here is derived from an EMBL/GenBank/DDBJ whole genome shotgun (WGS) entry which is preliminary data.</text>
</comment>
<reference evidence="3" key="2">
    <citation type="submission" date="2023-05" db="EMBL/GenBank/DDBJ databases">
        <authorList>
            <consortium name="Lawrence Berkeley National Laboratory"/>
            <person name="Steindorff A."/>
            <person name="Hensen N."/>
            <person name="Bonometti L."/>
            <person name="Westerberg I."/>
            <person name="Brannstrom I.O."/>
            <person name="Guillou S."/>
            <person name="Cros-Aarteil S."/>
            <person name="Calhoun S."/>
            <person name="Haridas S."/>
            <person name="Kuo A."/>
            <person name="Mondo S."/>
            <person name="Pangilinan J."/>
            <person name="Riley R."/>
            <person name="Labutti K."/>
            <person name="Andreopoulos B."/>
            <person name="Lipzen A."/>
            <person name="Chen C."/>
            <person name="Yanf M."/>
            <person name="Daum C."/>
            <person name="Ng V."/>
            <person name="Clum A."/>
            <person name="Ohm R."/>
            <person name="Martin F."/>
            <person name="Silar P."/>
            <person name="Natvig D."/>
            <person name="Lalanne C."/>
            <person name="Gautier V."/>
            <person name="Ament-Velasquez S.L."/>
            <person name="Kruys A."/>
            <person name="Hutchinson M.I."/>
            <person name="Powell A.J."/>
            <person name="Barry K."/>
            <person name="Miller A.N."/>
            <person name="Grigoriev I.V."/>
            <person name="Debuchy R."/>
            <person name="Gladieux P."/>
            <person name="Thoren M.H."/>
            <person name="Johannesson H."/>
        </authorList>
    </citation>
    <scope>NUCLEOTIDE SEQUENCE</scope>
    <source>
        <strain evidence="3">CBS 359.72</strain>
    </source>
</reference>
<feature type="compositionally biased region" description="Pro residues" evidence="1">
    <location>
        <begin position="402"/>
        <end position="421"/>
    </location>
</feature>
<organism evidence="3 4">
    <name type="scientific">Corynascus novoguineensis</name>
    <dbReference type="NCBI Taxonomy" id="1126955"/>
    <lineage>
        <taxon>Eukaryota</taxon>
        <taxon>Fungi</taxon>
        <taxon>Dikarya</taxon>
        <taxon>Ascomycota</taxon>
        <taxon>Pezizomycotina</taxon>
        <taxon>Sordariomycetes</taxon>
        <taxon>Sordariomycetidae</taxon>
        <taxon>Sordariales</taxon>
        <taxon>Chaetomiaceae</taxon>
        <taxon>Corynascus</taxon>
    </lineage>
</organism>
<feature type="region of interest" description="Disordered" evidence="1">
    <location>
        <begin position="335"/>
        <end position="379"/>
    </location>
</feature>
<evidence type="ECO:0000313" key="4">
    <source>
        <dbReference type="Proteomes" id="UP001303647"/>
    </source>
</evidence>
<feature type="compositionally biased region" description="Low complexity" evidence="1">
    <location>
        <begin position="285"/>
        <end position="303"/>
    </location>
</feature>
<accession>A0AAN7HH44</accession>
<dbReference type="Proteomes" id="UP001303647">
    <property type="component" value="Unassembled WGS sequence"/>
</dbReference>
<evidence type="ECO:0000256" key="2">
    <source>
        <dbReference type="SAM" id="Phobius"/>
    </source>
</evidence>
<feature type="region of interest" description="Disordered" evidence="1">
    <location>
        <begin position="540"/>
        <end position="577"/>
    </location>
</feature>
<proteinExistence type="predicted"/>
<dbReference type="EMBL" id="MU857621">
    <property type="protein sequence ID" value="KAK4249661.1"/>
    <property type="molecule type" value="Genomic_DNA"/>
</dbReference>
<feature type="transmembrane region" description="Helical" evidence="2">
    <location>
        <begin position="199"/>
        <end position="221"/>
    </location>
</feature>
<evidence type="ECO:0000256" key="1">
    <source>
        <dbReference type="SAM" id="MobiDB-lite"/>
    </source>
</evidence>
<feature type="compositionally biased region" description="Low complexity" evidence="1">
    <location>
        <begin position="343"/>
        <end position="365"/>
    </location>
</feature>
<keyword evidence="2" id="KW-0472">Membrane</keyword>
<feature type="compositionally biased region" description="Basic and acidic residues" evidence="1">
    <location>
        <begin position="615"/>
        <end position="629"/>
    </location>
</feature>
<reference evidence="3" key="1">
    <citation type="journal article" date="2023" name="Mol. Phylogenet. Evol.">
        <title>Genome-scale phylogeny and comparative genomics of the fungal order Sordariales.</title>
        <authorList>
            <person name="Hensen N."/>
            <person name="Bonometti L."/>
            <person name="Westerberg I."/>
            <person name="Brannstrom I.O."/>
            <person name="Guillou S."/>
            <person name="Cros-Aarteil S."/>
            <person name="Calhoun S."/>
            <person name="Haridas S."/>
            <person name="Kuo A."/>
            <person name="Mondo S."/>
            <person name="Pangilinan J."/>
            <person name="Riley R."/>
            <person name="LaButti K."/>
            <person name="Andreopoulos B."/>
            <person name="Lipzen A."/>
            <person name="Chen C."/>
            <person name="Yan M."/>
            <person name="Daum C."/>
            <person name="Ng V."/>
            <person name="Clum A."/>
            <person name="Steindorff A."/>
            <person name="Ohm R.A."/>
            <person name="Martin F."/>
            <person name="Silar P."/>
            <person name="Natvig D.O."/>
            <person name="Lalanne C."/>
            <person name="Gautier V."/>
            <person name="Ament-Velasquez S.L."/>
            <person name="Kruys A."/>
            <person name="Hutchinson M.I."/>
            <person name="Powell A.J."/>
            <person name="Barry K."/>
            <person name="Miller A.N."/>
            <person name="Grigoriev I.V."/>
            <person name="Debuchy R."/>
            <person name="Gladieux P."/>
            <person name="Hiltunen Thoren M."/>
            <person name="Johannesson H."/>
        </authorList>
    </citation>
    <scope>NUCLEOTIDE SEQUENCE</scope>
    <source>
        <strain evidence="3">CBS 359.72</strain>
    </source>
</reference>
<dbReference type="AlphaFoldDB" id="A0AAN7HH44"/>
<feature type="region of interest" description="Disordered" evidence="1">
    <location>
        <begin position="230"/>
        <end position="310"/>
    </location>
</feature>
<feature type="compositionally biased region" description="Low complexity" evidence="1">
    <location>
        <begin position="602"/>
        <end position="614"/>
    </location>
</feature>
<feature type="compositionally biased region" description="Polar residues" evidence="1">
    <location>
        <begin position="366"/>
        <end position="377"/>
    </location>
</feature>
<keyword evidence="2" id="KW-1133">Transmembrane helix</keyword>
<feature type="region of interest" description="Disordered" evidence="1">
    <location>
        <begin position="595"/>
        <end position="641"/>
    </location>
</feature>
<keyword evidence="4" id="KW-1185">Reference proteome</keyword>
<keyword evidence="2" id="KW-0812">Transmembrane</keyword>